<dbReference type="EMBL" id="CP036316">
    <property type="protein sequence ID" value="QDT63191.1"/>
    <property type="molecule type" value="Genomic_DNA"/>
</dbReference>
<organism evidence="2 3">
    <name type="scientific">Calycomorphotria hydatis</name>
    <dbReference type="NCBI Taxonomy" id="2528027"/>
    <lineage>
        <taxon>Bacteria</taxon>
        <taxon>Pseudomonadati</taxon>
        <taxon>Planctomycetota</taxon>
        <taxon>Planctomycetia</taxon>
        <taxon>Planctomycetales</taxon>
        <taxon>Planctomycetaceae</taxon>
        <taxon>Calycomorphotria</taxon>
    </lineage>
</organism>
<protein>
    <submittedName>
        <fullName evidence="2">Uncharacterized protein</fullName>
    </submittedName>
</protein>
<dbReference type="AlphaFoldDB" id="A0A517T4A5"/>
<dbReference type="KEGG" id="chya:V22_04090"/>
<dbReference type="RefSeq" id="WP_145259317.1">
    <property type="nucleotide sequence ID" value="NZ_CP036316.1"/>
</dbReference>
<sequence length="151" mass="15915">MENVDEQFANDQPESEMNATEPETKQSTSPLIKVAKFAIVAGVIGFAGGWTYAHQEEYVAAYQELVGESKGSCHLAKSNFDGGCAYSCKSTQMASAGCCASKSSGCCSSESNDAVFAALDYELAPVEAPLPIMNTDVAEEETIEPVVAPVL</sequence>
<dbReference type="Proteomes" id="UP000319976">
    <property type="component" value="Chromosome"/>
</dbReference>
<feature type="compositionally biased region" description="Polar residues" evidence="1">
    <location>
        <begin position="9"/>
        <end position="18"/>
    </location>
</feature>
<evidence type="ECO:0000313" key="3">
    <source>
        <dbReference type="Proteomes" id="UP000319976"/>
    </source>
</evidence>
<gene>
    <name evidence="2" type="ORF">V22_04090</name>
</gene>
<evidence type="ECO:0000256" key="1">
    <source>
        <dbReference type="SAM" id="MobiDB-lite"/>
    </source>
</evidence>
<feature type="region of interest" description="Disordered" evidence="1">
    <location>
        <begin position="1"/>
        <end position="27"/>
    </location>
</feature>
<proteinExistence type="predicted"/>
<accession>A0A517T4A5</accession>
<reference evidence="2 3" key="1">
    <citation type="submission" date="2019-02" db="EMBL/GenBank/DDBJ databases">
        <title>Deep-cultivation of Planctomycetes and their phenomic and genomic characterization uncovers novel biology.</title>
        <authorList>
            <person name="Wiegand S."/>
            <person name="Jogler M."/>
            <person name="Boedeker C."/>
            <person name="Pinto D."/>
            <person name="Vollmers J."/>
            <person name="Rivas-Marin E."/>
            <person name="Kohn T."/>
            <person name="Peeters S.H."/>
            <person name="Heuer A."/>
            <person name="Rast P."/>
            <person name="Oberbeckmann S."/>
            <person name="Bunk B."/>
            <person name="Jeske O."/>
            <person name="Meyerdierks A."/>
            <person name="Storesund J.E."/>
            <person name="Kallscheuer N."/>
            <person name="Luecker S."/>
            <person name="Lage O.M."/>
            <person name="Pohl T."/>
            <person name="Merkel B.J."/>
            <person name="Hornburger P."/>
            <person name="Mueller R.-W."/>
            <person name="Bruemmer F."/>
            <person name="Labrenz M."/>
            <person name="Spormann A.M."/>
            <person name="Op den Camp H."/>
            <person name="Overmann J."/>
            <person name="Amann R."/>
            <person name="Jetten M.S.M."/>
            <person name="Mascher T."/>
            <person name="Medema M.H."/>
            <person name="Devos D.P."/>
            <person name="Kaster A.-K."/>
            <person name="Ovreas L."/>
            <person name="Rohde M."/>
            <person name="Galperin M.Y."/>
            <person name="Jogler C."/>
        </authorList>
    </citation>
    <scope>NUCLEOTIDE SEQUENCE [LARGE SCALE GENOMIC DNA]</scope>
    <source>
        <strain evidence="2 3">V22</strain>
    </source>
</reference>
<evidence type="ECO:0000313" key="2">
    <source>
        <dbReference type="EMBL" id="QDT63191.1"/>
    </source>
</evidence>
<keyword evidence="3" id="KW-1185">Reference proteome</keyword>
<name>A0A517T4A5_9PLAN</name>